<evidence type="ECO:0000313" key="3">
    <source>
        <dbReference type="Proteomes" id="UP000196125"/>
    </source>
</evidence>
<dbReference type="EMBL" id="FXXI01000005">
    <property type="protein sequence ID" value="SMS01538.1"/>
    <property type="molecule type" value="Genomic_DNA"/>
</dbReference>
<protein>
    <submittedName>
        <fullName evidence="2">Uncharacterized protein</fullName>
    </submittedName>
</protein>
<proteinExistence type="predicted"/>
<reference evidence="2 3" key="1">
    <citation type="submission" date="2017-05" db="EMBL/GenBank/DDBJ databases">
        <authorList>
            <person name="Song R."/>
            <person name="Chenine A.L."/>
            <person name="Ruprecht R.M."/>
        </authorList>
    </citation>
    <scope>NUCLEOTIDE SEQUENCE [LARGE SCALE GENOMIC DNA]</scope>
    <source>
        <strain evidence="2 3">CECT 7927</strain>
    </source>
</reference>
<organism evidence="2 3">
    <name type="scientific">Vibrio mangrovi</name>
    <dbReference type="NCBI Taxonomy" id="474394"/>
    <lineage>
        <taxon>Bacteria</taxon>
        <taxon>Pseudomonadati</taxon>
        <taxon>Pseudomonadota</taxon>
        <taxon>Gammaproteobacteria</taxon>
        <taxon>Vibrionales</taxon>
        <taxon>Vibrionaceae</taxon>
        <taxon>Vibrio</taxon>
    </lineage>
</organism>
<reference evidence="1 4" key="2">
    <citation type="submission" date="2023-11" db="EMBL/GenBank/DDBJ databases">
        <title>Plant-associative lifestyle of Vibrio porteresiae and its evolutionary dynamics.</title>
        <authorList>
            <person name="Rameshkumar N."/>
            <person name="Kirti K."/>
        </authorList>
    </citation>
    <scope>NUCLEOTIDE SEQUENCE [LARGE SCALE GENOMIC DNA]</scope>
    <source>
        <strain evidence="1 4">MSSRF38</strain>
    </source>
</reference>
<keyword evidence="4" id="KW-1185">Reference proteome</keyword>
<dbReference type="AlphaFoldDB" id="A0A1Y6IV80"/>
<evidence type="ECO:0000313" key="1">
    <source>
        <dbReference type="EMBL" id="MDW6002193.1"/>
    </source>
</evidence>
<sequence length="314" mass="37647">MKVAIQLYGHLRTFEKCAVYLKEHILDYYDCDVFIHTWDTTEHVSKSWYDESVKSSVIPVDEYILNKIDDLYSPRKIKIETQNLFNEPESYGTHEEIQISLQGLKYMLYSQYQVNNLRLEYEKENGIVYDYVVMIRPDVMPFLKLDFNLYQPEFEYNKNISIHFLINSELFFISDKVFNYPLVSDVYYFSTPGNMNKITSVFERFDYFYKDIVSIFPKNVENPEVSFFESIIQNGVIPRQYLGYFAIKRKDDFNDIKRLPPNEHVINYKESYKKRFVKLILNQVNKYMPEIVKRKLIRLFLLLGACANYIQVNK</sequence>
<gene>
    <name evidence="1" type="ORF">SBX37_04815</name>
    <name evidence="2" type="ORF">VIM7927_02834</name>
</gene>
<dbReference type="OrthoDB" id="7060753at2"/>
<dbReference type="Proteomes" id="UP001283366">
    <property type="component" value="Unassembled WGS sequence"/>
</dbReference>
<dbReference type="EMBL" id="JAWRCO010000001">
    <property type="protein sequence ID" value="MDW6002193.1"/>
    <property type="molecule type" value="Genomic_DNA"/>
</dbReference>
<dbReference type="Proteomes" id="UP000196125">
    <property type="component" value="Unassembled WGS sequence"/>
</dbReference>
<accession>A0A1Y6IV80</accession>
<evidence type="ECO:0000313" key="2">
    <source>
        <dbReference type="EMBL" id="SMS01538.1"/>
    </source>
</evidence>
<dbReference type="RefSeq" id="WP_087481570.1">
    <property type="nucleotide sequence ID" value="NZ_AP024883.1"/>
</dbReference>
<evidence type="ECO:0000313" key="4">
    <source>
        <dbReference type="Proteomes" id="UP001283366"/>
    </source>
</evidence>
<name>A0A1Y6IV80_9VIBR</name>